<gene>
    <name evidence="1" type="ORF">L6164_009440</name>
</gene>
<protein>
    <submittedName>
        <fullName evidence="1">Uncharacterized protein</fullName>
    </submittedName>
</protein>
<comment type="caution">
    <text evidence="1">The sequence shown here is derived from an EMBL/GenBank/DDBJ whole genome shotgun (WGS) entry which is preliminary data.</text>
</comment>
<keyword evidence="2" id="KW-1185">Reference proteome</keyword>
<dbReference type="Proteomes" id="UP000828941">
    <property type="component" value="Chromosome 4"/>
</dbReference>
<sequence>MDCQRHYLHLTIIFFLAILISRASALTDPLDVTALQGLYRTLNNPPVLKGWNGADPCDESWTGVECSGSSVIHLKIPGLNLTGYLGGQLYNLRNLKKLDVSSNSIGSEIPFGLPPNATYINMASNFLSKNIPHSLTTLKKLRHLNLSHNFLSGPVGNVFTGLDNLREMDLSNNNFTGDLPSSFGYLSNLSKLFLQNNRFSGSVSYLAELPLTDLNIQDNHFSGIIPQHFQSIPNLWIGGNKFHAENNSPPWAFPLDSVPLEQNISRPPTTQANAIENPSPKVTVHKKKHMGPGGIAFMVGGGTLLATCVALLIAVHLNRLRAHRLENLESSNSSLQSPRSSATIEVSSTALGASPQIPPFNSASLLGTLQLPPVHHNKTEETPKRSFSRRRRFPARTKVYTVAELQLATNSFREENILGEGSLGRVYKAEFPDGQIFAVQNIKMAGLSINEEEKFLDAVCTASRLRHPNLVALNGYCLEHGQHLLVYDYVRNLTLDDALHSEVYKPFSWALRLRIALGVAQTLDYLHSTFTPPVAHGNLKAANILLDDNLMPRVCDCGLAILRPLTSNNIRTKASEIAIGDTGYTAPEHGQAGTGIGNTKGDIFAFGVLLLELLTGRKPFDDSRPREEQHLVKWASPRLHDNESLERMVDPGIKRTFSSKVLSRYADIVSLCIQPVKEFRPPMSEVVESLTVTTFSQKVKMEKIGVPDDLALDPLERSFRSTNTRFIGSPALSYVSA</sequence>
<evidence type="ECO:0000313" key="1">
    <source>
        <dbReference type="EMBL" id="KAI4348758.1"/>
    </source>
</evidence>
<dbReference type="EMBL" id="CM039429">
    <property type="protein sequence ID" value="KAI4348758.1"/>
    <property type="molecule type" value="Genomic_DNA"/>
</dbReference>
<evidence type="ECO:0000313" key="2">
    <source>
        <dbReference type="Proteomes" id="UP000828941"/>
    </source>
</evidence>
<accession>A0ACB9PK40</accession>
<name>A0ACB9PK40_BAUVA</name>
<reference evidence="1 2" key="1">
    <citation type="journal article" date="2022" name="DNA Res.">
        <title>Chromosomal-level genome assembly of the orchid tree Bauhinia variegata (Leguminosae; Cercidoideae) supports the allotetraploid origin hypothesis of Bauhinia.</title>
        <authorList>
            <person name="Zhong Y."/>
            <person name="Chen Y."/>
            <person name="Zheng D."/>
            <person name="Pang J."/>
            <person name="Liu Y."/>
            <person name="Luo S."/>
            <person name="Meng S."/>
            <person name="Qian L."/>
            <person name="Wei D."/>
            <person name="Dai S."/>
            <person name="Zhou R."/>
        </authorList>
    </citation>
    <scope>NUCLEOTIDE SEQUENCE [LARGE SCALE GENOMIC DNA]</scope>
    <source>
        <strain evidence="1">BV-YZ2020</strain>
    </source>
</reference>
<proteinExistence type="predicted"/>
<organism evidence="1 2">
    <name type="scientific">Bauhinia variegata</name>
    <name type="common">Purple orchid tree</name>
    <name type="synonym">Phanera variegata</name>
    <dbReference type="NCBI Taxonomy" id="167791"/>
    <lineage>
        <taxon>Eukaryota</taxon>
        <taxon>Viridiplantae</taxon>
        <taxon>Streptophyta</taxon>
        <taxon>Embryophyta</taxon>
        <taxon>Tracheophyta</taxon>
        <taxon>Spermatophyta</taxon>
        <taxon>Magnoliopsida</taxon>
        <taxon>eudicotyledons</taxon>
        <taxon>Gunneridae</taxon>
        <taxon>Pentapetalae</taxon>
        <taxon>rosids</taxon>
        <taxon>fabids</taxon>
        <taxon>Fabales</taxon>
        <taxon>Fabaceae</taxon>
        <taxon>Cercidoideae</taxon>
        <taxon>Cercideae</taxon>
        <taxon>Bauhiniinae</taxon>
        <taxon>Bauhinia</taxon>
    </lineage>
</organism>